<protein>
    <submittedName>
        <fullName evidence="1">Uncharacterized protein</fullName>
    </submittedName>
</protein>
<gene>
    <name evidence="1" type="ORF">METZ01_LOCUS124647</name>
</gene>
<organism evidence="1">
    <name type="scientific">marine metagenome</name>
    <dbReference type="NCBI Taxonomy" id="408172"/>
    <lineage>
        <taxon>unclassified sequences</taxon>
        <taxon>metagenomes</taxon>
        <taxon>ecological metagenomes</taxon>
    </lineage>
</organism>
<proteinExistence type="predicted"/>
<accession>A0A381Y5M7</accession>
<dbReference type="AlphaFoldDB" id="A0A381Y5M7"/>
<reference evidence="1" key="1">
    <citation type="submission" date="2018-05" db="EMBL/GenBank/DDBJ databases">
        <authorList>
            <person name="Lanie J.A."/>
            <person name="Ng W.-L."/>
            <person name="Kazmierczak K.M."/>
            <person name="Andrzejewski T.M."/>
            <person name="Davidsen T.M."/>
            <person name="Wayne K.J."/>
            <person name="Tettelin H."/>
            <person name="Glass J.I."/>
            <person name="Rusch D."/>
            <person name="Podicherti R."/>
            <person name="Tsui H.-C.T."/>
            <person name="Winkler M.E."/>
        </authorList>
    </citation>
    <scope>NUCLEOTIDE SEQUENCE</scope>
</reference>
<name>A0A381Y5M7_9ZZZZ</name>
<dbReference type="EMBL" id="UINC01017348">
    <property type="protein sequence ID" value="SVA71793.1"/>
    <property type="molecule type" value="Genomic_DNA"/>
</dbReference>
<evidence type="ECO:0000313" key="1">
    <source>
        <dbReference type="EMBL" id="SVA71793.1"/>
    </source>
</evidence>
<sequence length="186" mass="21682">MRIAFIIFSFCFALLGQKYQLNDTLLFRGFNKIVCINAPEDPVALHFSDRQIDDINYAIMLVMDELLPVEISYAYSGKCIDEVYYPGINYALQLDWEAWTVEPEITGEKFTGYLRIIVYRIANSHFLEYKDPKSTYDVWLGVPFEEIFYEDGSLVINYSFEEIKDKMVDMSNGICERIAIDRIQSP</sequence>